<evidence type="ECO:0000256" key="4">
    <source>
        <dbReference type="ARBA" id="ARBA00023136"/>
    </source>
</evidence>
<dbReference type="PANTHER" id="PTHR11662:SF243">
    <property type="entry name" value="ANION TRANSPORTER 6, CHLOROPLASTIC-RELATED"/>
    <property type="match status" value="1"/>
</dbReference>
<feature type="transmembrane region" description="Helical" evidence="6">
    <location>
        <begin position="26"/>
        <end position="52"/>
    </location>
</feature>
<evidence type="ECO:0000259" key="7">
    <source>
        <dbReference type="PROSITE" id="PS50850"/>
    </source>
</evidence>
<dbReference type="InterPro" id="IPR020846">
    <property type="entry name" value="MFS_dom"/>
</dbReference>
<dbReference type="Proteomes" id="UP001445335">
    <property type="component" value="Unassembled WGS sequence"/>
</dbReference>
<evidence type="ECO:0000256" key="2">
    <source>
        <dbReference type="ARBA" id="ARBA00022692"/>
    </source>
</evidence>
<evidence type="ECO:0000256" key="6">
    <source>
        <dbReference type="SAM" id="Phobius"/>
    </source>
</evidence>
<dbReference type="PROSITE" id="PS50850">
    <property type="entry name" value="MFS"/>
    <property type="match status" value="1"/>
</dbReference>
<keyword evidence="2 6" id="KW-0812">Transmembrane</keyword>
<feature type="transmembrane region" description="Helical" evidence="6">
    <location>
        <begin position="380"/>
        <end position="408"/>
    </location>
</feature>
<keyword evidence="3 6" id="KW-1133">Transmembrane helix</keyword>
<dbReference type="SUPFAM" id="SSF103473">
    <property type="entry name" value="MFS general substrate transporter"/>
    <property type="match status" value="1"/>
</dbReference>
<dbReference type="PANTHER" id="PTHR11662">
    <property type="entry name" value="SOLUTE CARRIER FAMILY 17"/>
    <property type="match status" value="1"/>
</dbReference>
<feature type="transmembrane region" description="Helical" evidence="6">
    <location>
        <begin position="239"/>
        <end position="260"/>
    </location>
</feature>
<comment type="subcellular location">
    <subcellularLocation>
        <location evidence="1">Membrane</location>
        <topology evidence="1">Multi-pass membrane protein</topology>
    </subcellularLocation>
</comment>
<feature type="domain" description="Major facilitator superfamily (MFS) profile" evidence="7">
    <location>
        <begin position="26"/>
        <end position="441"/>
    </location>
</feature>
<dbReference type="InterPro" id="IPR036259">
    <property type="entry name" value="MFS_trans_sf"/>
</dbReference>
<dbReference type="InterPro" id="IPR044777">
    <property type="entry name" value="SLC17A9-like"/>
</dbReference>
<feature type="transmembrane region" description="Helical" evidence="6">
    <location>
        <begin position="153"/>
        <end position="176"/>
    </location>
</feature>
<evidence type="ECO:0000313" key="8">
    <source>
        <dbReference type="EMBL" id="KAK9831902.1"/>
    </source>
</evidence>
<dbReference type="FunFam" id="1.20.1250.20:FF:000058">
    <property type="entry name" value="ascorbate transporter, chloroplastic isoform X1"/>
    <property type="match status" value="1"/>
</dbReference>
<dbReference type="GO" id="GO:0005315">
    <property type="term" value="F:phosphate transmembrane transporter activity"/>
    <property type="evidence" value="ECO:0007669"/>
    <property type="project" value="UniProtKB-ARBA"/>
</dbReference>
<name>A0AAW1RF95_9CHLO</name>
<dbReference type="CDD" id="cd17380">
    <property type="entry name" value="MFS_SLC17A9_like"/>
    <property type="match status" value="1"/>
</dbReference>
<evidence type="ECO:0000256" key="1">
    <source>
        <dbReference type="ARBA" id="ARBA00004141"/>
    </source>
</evidence>
<feature type="transmembrane region" description="Helical" evidence="6">
    <location>
        <begin position="313"/>
        <end position="335"/>
    </location>
</feature>
<dbReference type="AlphaFoldDB" id="A0AAW1RF95"/>
<gene>
    <name evidence="8" type="ORF">WJX81_007515</name>
</gene>
<evidence type="ECO:0000313" key="9">
    <source>
        <dbReference type="Proteomes" id="UP001445335"/>
    </source>
</evidence>
<keyword evidence="4 6" id="KW-0472">Membrane</keyword>
<dbReference type="InterPro" id="IPR011701">
    <property type="entry name" value="MFS"/>
</dbReference>
<evidence type="ECO:0000256" key="3">
    <source>
        <dbReference type="ARBA" id="ARBA00022989"/>
    </source>
</evidence>
<dbReference type="EMBL" id="JALJOU010000044">
    <property type="protein sequence ID" value="KAK9831902.1"/>
    <property type="molecule type" value="Genomic_DNA"/>
</dbReference>
<organism evidence="8 9">
    <name type="scientific">Elliptochloris bilobata</name>
    <dbReference type="NCBI Taxonomy" id="381761"/>
    <lineage>
        <taxon>Eukaryota</taxon>
        <taxon>Viridiplantae</taxon>
        <taxon>Chlorophyta</taxon>
        <taxon>core chlorophytes</taxon>
        <taxon>Trebouxiophyceae</taxon>
        <taxon>Trebouxiophyceae incertae sedis</taxon>
        <taxon>Elliptochloris clade</taxon>
        <taxon>Elliptochloris</taxon>
    </lineage>
</organism>
<dbReference type="FunFam" id="1.20.1250.20:FF:000272">
    <property type="entry name" value="Probable anion transporter 6, chloroplastic"/>
    <property type="match status" value="1"/>
</dbReference>
<dbReference type="Pfam" id="PF07690">
    <property type="entry name" value="MFS_1"/>
    <property type="match status" value="1"/>
</dbReference>
<comment type="caution">
    <text evidence="8">The sequence shown here is derived from an EMBL/GenBank/DDBJ whole genome shotgun (WGS) entry which is preliminary data.</text>
</comment>
<protein>
    <recommendedName>
        <fullName evidence="7">Major facilitator superfamily (MFS) profile domain-containing protein</fullName>
    </recommendedName>
</protein>
<proteinExistence type="inferred from homology"/>
<reference evidence="8 9" key="1">
    <citation type="journal article" date="2024" name="Nat. Commun.">
        <title>Phylogenomics reveals the evolutionary origins of lichenization in chlorophyte algae.</title>
        <authorList>
            <person name="Puginier C."/>
            <person name="Libourel C."/>
            <person name="Otte J."/>
            <person name="Skaloud P."/>
            <person name="Haon M."/>
            <person name="Grisel S."/>
            <person name="Petersen M."/>
            <person name="Berrin J.G."/>
            <person name="Delaux P.M."/>
            <person name="Dal Grande F."/>
            <person name="Keller J."/>
        </authorList>
    </citation>
    <scope>NUCLEOTIDE SEQUENCE [LARGE SCALE GENOMIC DNA]</scope>
    <source>
        <strain evidence="8 9">SAG 245.80</strain>
    </source>
</reference>
<feature type="transmembrane region" description="Helical" evidence="6">
    <location>
        <begin position="347"/>
        <end position="368"/>
    </location>
</feature>
<dbReference type="GO" id="GO:0016020">
    <property type="term" value="C:membrane"/>
    <property type="evidence" value="ECO:0007669"/>
    <property type="project" value="UniProtKB-SubCell"/>
</dbReference>
<evidence type="ECO:0000256" key="5">
    <source>
        <dbReference type="ARBA" id="ARBA00024362"/>
    </source>
</evidence>
<dbReference type="Gene3D" id="1.20.1250.20">
    <property type="entry name" value="MFS general substrate transporter like domains"/>
    <property type="match status" value="2"/>
</dbReference>
<feature type="transmembrane region" description="Helical" evidence="6">
    <location>
        <begin position="414"/>
        <end position="433"/>
    </location>
</feature>
<accession>A0AAW1RF95</accession>
<comment type="similarity">
    <text evidence="5">Belongs to the major facilitator superfamily. Sodium/anion cotransporter (TC 2.A.1.14) family.</text>
</comment>
<dbReference type="InterPro" id="IPR050382">
    <property type="entry name" value="MFS_Na/Anion_cotransporter"/>
</dbReference>
<keyword evidence="9" id="KW-1185">Reference proteome</keyword>
<feature type="transmembrane region" description="Helical" evidence="6">
    <location>
        <begin position="182"/>
        <end position="201"/>
    </location>
</feature>
<feature type="transmembrane region" description="Helical" evidence="6">
    <location>
        <begin position="280"/>
        <end position="301"/>
    </location>
</feature>
<sequence>MQGPSGDSNGFRPDEKPPRIPHRWRVVGMMALAFVLCNMDKVNMSVAVIPMAKELGWSATDRGLVSSAFFWGYSATQIPAGWVSTKIGGARVLLAGVALWSVGTLMAPPAAHVGLLALCASRVIVGLGEGLAPSSATNVMARQVPEGERARAVTTVFGSLDLGSAIGLLICGPLINAFGWPSVFYLFALLGLAWCAVWPLLRPEDPDRAVRSGTSPAPAAGPKPGAKVPWGLFLRSAPVWAIIVAHFCYNWGYYTLLAWLPSYFELSLGLTVEGSSLLTLIPYISMTAMTPFVGPVADALVKRGWSVTRVRKLAQGVAFAGPALCMVACGTLTPAGASHTAESLAPGVTAAIVALLSVSFALGAWARAGLYCNHQDLSPVYAGALLGLSNTAGALPGILGVTSVGLLLERTSSWGASLFYPTATCQLLGLVVYTTLASSQRQGWCGGADDA</sequence>